<dbReference type="InterPro" id="IPR044927">
    <property type="entry name" value="Endonuclea_NS_2"/>
</dbReference>
<name>A0A5S4H101_9ACTN</name>
<evidence type="ECO:0000313" key="3">
    <source>
        <dbReference type="EMBL" id="TMR32450.1"/>
    </source>
</evidence>
<reference evidence="3 4" key="1">
    <citation type="submission" date="2019-05" db="EMBL/GenBank/DDBJ databases">
        <title>Draft genome sequence of Nonomuraea zeae DSM 100528.</title>
        <authorList>
            <person name="Saricaoglu S."/>
            <person name="Isik K."/>
        </authorList>
    </citation>
    <scope>NUCLEOTIDE SEQUENCE [LARGE SCALE GENOMIC DNA]</scope>
    <source>
        <strain evidence="3 4">DSM 100528</strain>
    </source>
</reference>
<proteinExistence type="predicted"/>
<sequence length="307" mass="33056">MRTPSGSSAARLAPSPSGPHATSRPSGRRPGIPRGSQSDLPATTTKSNQIATLCNLPLGHECRYKADEAADRAIRPVLWPRLTGESPFFTRGTTSVPATRLPTALRGAAAALVLVATSTTAAPAYAPEAAACERHLQPDHTYRANQHTFTTDRRGRPIDALAKTLTAKDAERGECESTVGNWGGRGDWQGGHLIAASFNGVSRRYNLVPMRGRQINQGLMKRVENGARACLEGAGTVADYRVRLHYPDENAISPDRIQVTMSPRISNVSRQVTLTLPNENLPAEQLESWETKITKAFQAARCGSDGL</sequence>
<accession>A0A5S4H101</accession>
<dbReference type="Gene3D" id="3.40.570.10">
    <property type="entry name" value="Extracellular Endonuclease, subunit A"/>
    <property type="match status" value="1"/>
</dbReference>
<evidence type="ECO:0000259" key="2">
    <source>
        <dbReference type="Pfam" id="PF13930"/>
    </source>
</evidence>
<dbReference type="AlphaFoldDB" id="A0A5S4H101"/>
<dbReference type="InterPro" id="IPR044929">
    <property type="entry name" value="DNA/RNA_non-sp_Endonuclease_sf"/>
</dbReference>
<feature type="compositionally biased region" description="Low complexity" evidence="1">
    <location>
        <begin position="23"/>
        <end position="36"/>
    </location>
</feature>
<dbReference type="Pfam" id="PF13930">
    <property type="entry name" value="Endonuclea_NS_2"/>
    <property type="match status" value="1"/>
</dbReference>
<gene>
    <name evidence="3" type="ORF">ETD85_22640</name>
</gene>
<feature type="domain" description="Type VII secretion system protein EssD-like" evidence="2">
    <location>
        <begin position="140"/>
        <end position="261"/>
    </location>
</feature>
<protein>
    <recommendedName>
        <fullName evidence="2">Type VII secretion system protein EssD-like domain-containing protein</fullName>
    </recommendedName>
</protein>
<dbReference type="OrthoDB" id="3479361at2"/>
<comment type="caution">
    <text evidence="3">The sequence shown here is derived from an EMBL/GenBank/DDBJ whole genome shotgun (WGS) entry which is preliminary data.</text>
</comment>
<keyword evidence="4" id="KW-1185">Reference proteome</keyword>
<feature type="region of interest" description="Disordered" evidence="1">
    <location>
        <begin position="1"/>
        <end position="46"/>
    </location>
</feature>
<dbReference type="EMBL" id="VCKX01000069">
    <property type="protein sequence ID" value="TMR32450.1"/>
    <property type="molecule type" value="Genomic_DNA"/>
</dbReference>
<dbReference type="Proteomes" id="UP000306628">
    <property type="component" value="Unassembled WGS sequence"/>
</dbReference>
<organism evidence="3 4">
    <name type="scientific">Nonomuraea zeae</name>
    <dbReference type="NCBI Taxonomy" id="1642303"/>
    <lineage>
        <taxon>Bacteria</taxon>
        <taxon>Bacillati</taxon>
        <taxon>Actinomycetota</taxon>
        <taxon>Actinomycetes</taxon>
        <taxon>Streptosporangiales</taxon>
        <taxon>Streptosporangiaceae</taxon>
        <taxon>Nonomuraea</taxon>
    </lineage>
</organism>
<feature type="compositionally biased region" description="Polar residues" evidence="1">
    <location>
        <begin position="37"/>
        <end position="46"/>
    </location>
</feature>
<evidence type="ECO:0000256" key="1">
    <source>
        <dbReference type="SAM" id="MobiDB-lite"/>
    </source>
</evidence>
<evidence type="ECO:0000313" key="4">
    <source>
        <dbReference type="Proteomes" id="UP000306628"/>
    </source>
</evidence>